<dbReference type="PANTHER" id="PTHR31529">
    <property type="entry name" value="LOB DOMAIN CONTAINING PROTEIN"/>
    <property type="match status" value="1"/>
</dbReference>
<evidence type="ECO:0000256" key="2">
    <source>
        <dbReference type="SAM" id="MobiDB-lite"/>
    </source>
</evidence>
<feature type="region of interest" description="Disordered" evidence="2">
    <location>
        <begin position="1"/>
        <end position="29"/>
    </location>
</feature>
<dbReference type="HOGENOM" id="CLU_1301641_0_0_1"/>
<dbReference type="EMBL" id="HG670306">
    <property type="protein sequence ID" value="CDM84428.1"/>
    <property type="molecule type" value="Genomic_DNA"/>
</dbReference>
<evidence type="ECO:0000256" key="1">
    <source>
        <dbReference type="ARBA" id="ARBA00005474"/>
    </source>
</evidence>
<dbReference type="AlphaFoldDB" id="A0A077S3S4"/>
<evidence type="ECO:0000259" key="3">
    <source>
        <dbReference type="PROSITE" id="PS50891"/>
    </source>
</evidence>
<name>A0A077S3S4_WHEAT</name>
<feature type="domain" description="LOB" evidence="3">
    <location>
        <begin position="23"/>
        <end position="124"/>
    </location>
</feature>
<feature type="region of interest" description="Disordered" evidence="2">
    <location>
        <begin position="181"/>
        <end position="212"/>
    </location>
</feature>
<protein>
    <recommendedName>
        <fullName evidence="3">LOB domain-containing protein</fullName>
    </recommendedName>
</protein>
<dbReference type="PANTHER" id="PTHR31529:SF54">
    <property type="entry name" value="LATERAL ORGAN BOUNDARIES DOMAIN PROTEIN 18-LIKE"/>
    <property type="match status" value="1"/>
</dbReference>
<organism evidence="4">
    <name type="scientific">Triticum aestivum</name>
    <name type="common">Wheat</name>
    <dbReference type="NCBI Taxonomy" id="4565"/>
    <lineage>
        <taxon>Eukaryota</taxon>
        <taxon>Viridiplantae</taxon>
        <taxon>Streptophyta</taxon>
        <taxon>Embryophyta</taxon>
        <taxon>Tracheophyta</taxon>
        <taxon>Spermatophyta</taxon>
        <taxon>Magnoliopsida</taxon>
        <taxon>Liliopsida</taxon>
        <taxon>Poales</taxon>
        <taxon>Poaceae</taxon>
        <taxon>BOP clade</taxon>
        <taxon>Pooideae</taxon>
        <taxon>Triticodae</taxon>
        <taxon>Triticeae</taxon>
        <taxon>Triticinae</taxon>
        <taxon>Triticum</taxon>
    </lineage>
</organism>
<feature type="compositionally biased region" description="Basic and acidic residues" evidence="2">
    <location>
        <begin position="10"/>
        <end position="21"/>
    </location>
</feature>
<dbReference type="Pfam" id="PF03195">
    <property type="entry name" value="LOB"/>
    <property type="match status" value="1"/>
</dbReference>
<dbReference type="PROSITE" id="PS50891">
    <property type="entry name" value="LOB"/>
    <property type="match status" value="1"/>
</dbReference>
<sequence>MDWPGTGPEGSEKAARPHVGTDDSYSSRSDLQRRRFAGRYTNGGRPGSLLAQKLVGASLPLINNVAKLLSRVPVALRRDTARTVCYEAQARIADPVYGCVGTILALQHQVALLQGQLSVLQTQLFNCRLALASTHPDSAEQLALLQPAYSAASAPSQMVNYDDLPQAVDFMDVEPQMRGLESLQLSQPPHRDEDESQGVSPFSDNAGGQRQL</sequence>
<gene>
    <name evidence="4" type="ORF">TRAES_3BF074100010CFD_c1</name>
</gene>
<feature type="compositionally biased region" description="Polar residues" evidence="2">
    <location>
        <begin position="197"/>
        <end position="212"/>
    </location>
</feature>
<accession>A0A077S3S4</accession>
<dbReference type="SMR" id="A0A077S3S4"/>
<comment type="similarity">
    <text evidence="1">Belongs to the LOB domain-containing protein family.</text>
</comment>
<evidence type="ECO:0000313" key="4">
    <source>
        <dbReference type="EMBL" id="CDM84428.1"/>
    </source>
</evidence>
<dbReference type="InterPro" id="IPR004883">
    <property type="entry name" value="LOB"/>
</dbReference>
<proteinExistence type="inferred from homology"/>
<reference evidence="4" key="1">
    <citation type="journal article" date="2014" name="Science">
        <title>Structural and functional partitioning of bread wheat chromosome 3B.</title>
        <authorList>
            <person name="Choulet F."/>
            <person name="Alberti A."/>
            <person name="Theil S."/>
            <person name="Glover N."/>
            <person name="Barbe V."/>
            <person name="Daron J."/>
            <person name="Pingault L."/>
            <person name="Sourdille P."/>
            <person name="Couloux A."/>
            <person name="Paux E."/>
            <person name="Leroy P."/>
            <person name="Mangenot S."/>
            <person name="Guilhot N."/>
            <person name="Le Gouis J."/>
            <person name="Balfourier F."/>
            <person name="Alaux M."/>
            <person name="Jamilloux V."/>
            <person name="Poulain J."/>
            <person name="Durand C."/>
            <person name="Bellec A."/>
            <person name="Gaspin C."/>
            <person name="Safar J."/>
            <person name="Dolezel J."/>
            <person name="Rogers J."/>
            <person name="Vandepoele K."/>
            <person name="Aury J.M."/>
            <person name="Mayer K."/>
            <person name="Berges H."/>
            <person name="Quesneville H."/>
            <person name="Wincker P."/>
            <person name="Feuillet C."/>
        </authorList>
    </citation>
    <scope>NUCLEOTIDE SEQUENCE</scope>
</reference>